<name>A0A2P2PH60_RHIMU</name>
<dbReference type="AlphaFoldDB" id="A0A2P2PH60"/>
<protein>
    <submittedName>
        <fullName evidence="1">Uncharacterized protein</fullName>
    </submittedName>
</protein>
<reference evidence="1" key="1">
    <citation type="submission" date="2018-02" db="EMBL/GenBank/DDBJ databases">
        <title>Rhizophora mucronata_Transcriptome.</title>
        <authorList>
            <person name="Meera S.P."/>
            <person name="Sreeshan A."/>
            <person name="Augustine A."/>
        </authorList>
    </citation>
    <scope>NUCLEOTIDE SEQUENCE</scope>
    <source>
        <tissue evidence="1">Leaf</tissue>
    </source>
</reference>
<organism evidence="1">
    <name type="scientific">Rhizophora mucronata</name>
    <name type="common">Asiatic mangrove</name>
    <dbReference type="NCBI Taxonomy" id="61149"/>
    <lineage>
        <taxon>Eukaryota</taxon>
        <taxon>Viridiplantae</taxon>
        <taxon>Streptophyta</taxon>
        <taxon>Embryophyta</taxon>
        <taxon>Tracheophyta</taxon>
        <taxon>Spermatophyta</taxon>
        <taxon>Magnoliopsida</taxon>
        <taxon>eudicotyledons</taxon>
        <taxon>Gunneridae</taxon>
        <taxon>Pentapetalae</taxon>
        <taxon>rosids</taxon>
        <taxon>fabids</taxon>
        <taxon>Malpighiales</taxon>
        <taxon>Rhizophoraceae</taxon>
        <taxon>Rhizophora</taxon>
    </lineage>
</organism>
<dbReference type="EMBL" id="GGEC01073553">
    <property type="protein sequence ID" value="MBX54037.1"/>
    <property type="molecule type" value="Transcribed_RNA"/>
</dbReference>
<evidence type="ECO:0000313" key="1">
    <source>
        <dbReference type="EMBL" id="MBX54037.1"/>
    </source>
</evidence>
<proteinExistence type="predicted"/>
<sequence>MLTQMRLQRTKVWLPAGFCKPEQTGCNENGLIFYPFIFTLFITNCHFSSY</sequence>
<accession>A0A2P2PH60</accession>